<dbReference type="AlphaFoldDB" id="A0A9P7NI64"/>
<organism evidence="1 2">
    <name type="scientific">Claviceps pusilla</name>
    <dbReference type="NCBI Taxonomy" id="123648"/>
    <lineage>
        <taxon>Eukaryota</taxon>
        <taxon>Fungi</taxon>
        <taxon>Dikarya</taxon>
        <taxon>Ascomycota</taxon>
        <taxon>Pezizomycotina</taxon>
        <taxon>Sordariomycetes</taxon>
        <taxon>Hypocreomycetidae</taxon>
        <taxon>Hypocreales</taxon>
        <taxon>Clavicipitaceae</taxon>
        <taxon>Claviceps</taxon>
    </lineage>
</organism>
<dbReference type="Pfam" id="PF03069">
    <property type="entry name" value="FmdA_AmdA"/>
    <property type="match status" value="1"/>
</dbReference>
<dbReference type="OrthoDB" id="3335528at2759"/>
<dbReference type="InterPro" id="IPR004304">
    <property type="entry name" value="FmdA_AmdA"/>
</dbReference>
<keyword evidence="2" id="KW-1185">Reference proteome</keyword>
<gene>
    <name evidence="1" type="ORF">E4U43_001815</name>
</gene>
<evidence type="ECO:0008006" key="3">
    <source>
        <dbReference type="Google" id="ProtNLM"/>
    </source>
</evidence>
<comment type="caution">
    <text evidence="1">The sequence shown here is derived from an EMBL/GenBank/DDBJ whole genome shotgun (WGS) entry which is preliminary data.</text>
</comment>
<dbReference type="Proteomes" id="UP000748025">
    <property type="component" value="Unassembled WGS sequence"/>
</dbReference>
<dbReference type="Gene3D" id="3.10.28.20">
    <property type="entry name" value="Acetamidase/Formamidase-like domains"/>
    <property type="match status" value="1"/>
</dbReference>
<proteinExistence type="predicted"/>
<name>A0A9P7NI64_9HYPO</name>
<protein>
    <recommendedName>
        <fullName evidence="3">Acetamidase</fullName>
    </recommendedName>
</protein>
<evidence type="ECO:0000313" key="1">
    <source>
        <dbReference type="EMBL" id="KAG6017305.1"/>
    </source>
</evidence>
<reference evidence="1" key="1">
    <citation type="journal article" date="2020" name="bioRxiv">
        <title>Whole genome comparisons of ergot fungi reveals the divergence and evolution of species within the genus Claviceps are the result of varying mechanisms driving genome evolution and host range expansion.</title>
        <authorList>
            <person name="Wyka S.A."/>
            <person name="Mondo S.J."/>
            <person name="Liu M."/>
            <person name="Dettman J."/>
            <person name="Nalam V."/>
            <person name="Broders K.D."/>
        </authorList>
    </citation>
    <scope>NUCLEOTIDE SEQUENCE</scope>
    <source>
        <strain evidence="1">CCC 602</strain>
    </source>
</reference>
<dbReference type="EMBL" id="SRPW01000161">
    <property type="protein sequence ID" value="KAG6017305.1"/>
    <property type="molecule type" value="Genomic_DNA"/>
</dbReference>
<evidence type="ECO:0000313" key="2">
    <source>
        <dbReference type="Proteomes" id="UP000748025"/>
    </source>
</evidence>
<dbReference type="SUPFAM" id="SSF141130">
    <property type="entry name" value="Acetamidase/Formamidase-like"/>
    <property type="match status" value="1"/>
</dbReference>
<dbReference type="GO" id="GO:0016811">
    <property type="term" value="F:hydrolase activity, acting on carbon-nitrogen (but not peptide) bonds, in linear amides"/>
    <property type="evidence" value="ECO:0007669"/>
    <property type="project" value="InterPro"/>
</dbReference>
<sequence>MRARIRLTLEKNKPWIRSPHYLTSPDETTTRAGNKTTRGQEYAAVGIDPILLNATKQAVRSAIAWLVGEKGLTREEAYMLCSVVADLKIVEAVDIPHYAVSCSIPLSIFHGFCLSRIEFIPGSLVDNAQNSNHEKVTAIDLLIQLL</sequence>
<accession>A0A9P7NI64</accession>